<feature type="compositionally biased region" description="Polar residues" evidence="1">
    <location>
        <begin position="264"/>
        <end position="280"/>
    </location>
</feature>
<organism evidence="2 3">
    <name type="scientific">Knufia fluminis</name>
    <dbReference type="NCBI Taxonomy" id="191047"/>
    <lineage>
        <taxon>Eukaryota</taxon>
        <taxon>Fungi</taxon>
        <taxon>Dikarya</taxon>
        <taxon>Ascomycota</taxon>
        <taxon>Pezizomycotina</taxon>
        <taxon>Eurotiomycetes</taxon>
        <taxon>Chaetothyriomycetidae</taxon>
        <taxon>Chaetothyriales</taxon>
        <taxon>Trichomeriaceae</taxon>
        <taxon>Knufia</taxon>
    </lineage>
</organism>
<protein>
    <submittedName>
        <fullName evidence="2">Uncharacterized protein</fullName>
    </submittedName>
</protein>
<reference evidence="2 3" key="1">
    <citation type="submission" date="2022-12" db="EMBL/GenBank/DDBJ databases">
        <title>Genomic features and morphological characterization of a novel Knufia sp. strain isolated from spacecraft assembly facility.</title>
        <authorList>
            <person name="Teixeira M."/>
            <person name="Chander A.M."/>
            <person name="Stajich J.E."/>
            <person name="Venkateswaran K."/>
        </authorList>
    </citation>
    <scope>NUCLEOTIDE SEQUENCE [LARGE SCALE GENOMIC DNA]</scope>
    <source>
        <strain evidence="2 3">FJI-L2-BK-P2</strain>
    </source>
</reference>
<feature type="compositionally biased region" description="Polar residues" evidence="1">
    <location>
        <begin position="223"/>
        <end position="244"/>
    </location>
</feature>
<gene>
    <name evidence="2" type="ORF">OHC33_006657</name>
</gene>
<feature type="region of interest" description="Disordered" evidence="1">
    <location>
        <begin position="1"/>
        <end position="139"/>
    </location>
</feature>
<evidence type="ECO:0000313" key="3">
    <source>
        <dbReference type="Proteomes" id="UP001316803"/>
    </source>
</evidence>
<dbReference type="EMBL" id="JAKLMC020000016">
    <property type="protein sequence ID" value="KAK5952184.1"/>
    <property type="molecule type" value="Genomic_DNA"/>
</dbReference>
<evidence type="ECO:0000313" key="2">
    <source>
        <dbReference type="EMBL" id="KAK5952184.1"/>
    </source>
</evidence>
<feature type="region of interest" description="Disordered" evidence="1">
    <location>
        <begin position="178"/>
        <end position="197"/>
    </location>
</feature>
<feature type="compositionally biased region" description="Polar residues" evidence="1">
    <location>
        <begin position="1"/>
        <end position="27"/>
    </location>
</feature>
<keyword evidence="3" id="KW-1185">Reference proteome</keyword>
<dbReference type="AlphaFoldDB" id="A0AAN8ECB4"/>
<feature type="compositionally biased region" description="Basic and acidic residues" evidence="1">
    <location>
        <begin position="93"/>
        <end position="109"/>
    </location>
</feature>
<accession>A0AAN8ECB4</accession>
<evidence type="ECO:0000256" key="1">
    <source>
        <dbReference type="SAM" id="MobiDB-lite"/>
    </source>
</evidence>
<proteinExistence type="predicted"/>
<feature type="region of interest" description="Disordered" evidence="1">
    <location>
        <begin position="215"/>
        <end position="286"/>
    </location>
</feature>
<sequence>MSNQDRPTRRSATNSNQRGRPTTSMGQPQGDRPATTTPPPVTNPNTAATTTIQSLPSGFPPPAFGDQTPAAPRPGRTNFNPEAPSFFSPNGRGRVDQGESRGRVDRSEAEVVQVEEDTGGQTEYRGDQAGQAGQAGYGGGLPWYGNSQAGFPPRDSYDAATDPFGRVFGYLLERANVPRNAPSTPRSRPVREPANPPIAYPPTAYLESSFFEQQPGFIENPPTLRSSGTPRPSATSVDTSSDYLPSSFYDHRPGYNDNPPVLRSTRTPPTTSALDNQDTPSGARAAAQDQQAVITCVGHKVPGGCQDCARAGSCREVGHSASKWCWHCSPRRR</sequence>
<dbReference type="Proteomes" id="UP001316803">
    <property type="component" value="Unassembled WGS sequence"/>
</dbReference>
<name>A0AAN8ECB4_9EURO</name>
<comment type="caution">
    <text evidence="2">The sequence shown here is derived from an EMBL/GenBank/DDBJ whole genome shotgun (WGS) entry which is preliminary data.</text>
</comment>